<evidence type="ECO:0000313" key="1">
    <source>
        <dbReference type="EMBL" id="QEE22010.1"/>
    </source>
</evidence>
<name>A0A5B9DRF3_9HYPH</name>
<sequence>MATPTKLVVIIAFDKGEDGELIPAFEPREMQSESRAISEARQLAQRHVGVIAWSRDADPAMGDYGPPVELFRHGEVPDLD</sequence>
<dbReference type="RefSeq" id="WP_147657453.1">
    <property type="nucleotide sequence ID" value="NZ_BMFM01000002.1"/>
</dbReference>
<proteinExistence type="predicted"/>
<dbReference type="AlphaFoldDB" id="A0A5B9DRF3"/>
<gene>
    <name evidence="1" type="ORF">FNA67_18315</name>
</gene>
<dbReference type="EMBL" id="CP041690">
    <property type="protein sequence ID" value="QEE22010.1"/>
    <property type="molecule type" value="Genomic_DNA"/>
</dbReference>
<organism evidence="1 2">
    <name type="scientific">Paradevosia tibetensis</name>
    <dbReference type="NCBI Taxonomy" id="1447062"/>
    <lineage>
        <taxon>Bacteria</taxon>
        <taxon>Pseudomonadati</taxon>
        <taxon>Pseudomonadota</taxon>
        <taxon>Alphaproteobacteria</taxon>
        <taxon>Hyphomicrobiales</taxon>
        <taxon>Devosiaceae</taxon>
        <taxon>Paradevosia</taxon>
    </lineage>
</organism>
<dbReference type="Proteomes" id="UP000321062">
    <property type="component" value="Chromosome"/>
</dbReference>
<evidence type="ECO:0000313" key="2">
    <source>
        <dbReference type="Proteomes" id="UP000321062"/>
    </source>
</evidence>
<keyword evidence="2" id="KW-1185">Reference proteome</keyword>
<reference evidence="1 2" key="1">
    <citation type="journal article" date="2015" name="Int. J. Syst. Evol. Microbiol.">
        <title>Youhaiella tibetensis gen. nov., sp. nov., isolated from subsurface sediment.</title>
        <authorList>
            <person name="Wang Y.X."/>
            <person name="Huang F.Q."/>
            <person name="Nogi Y."/>
            <person name="Pang S.J."/>
            <person name="Wang P.K."/>
            <person name="Lv J."/>
        </authorList>
    </citation>
    <scope>NUCLEOTIDE SEQUENCE [LARGE SCALE GENOMIC DNA]</scope>
    <source>
        <strain evidence="2">fig4</strain>
    </source>
</reference>
<dbReference type="OrthoDB" id="7949440at2"/>
<accession>A0A5B9DRF3</accession>
<dbReference type="KEGG" id="yti:FNA67_18315"/>
<protein>
    <submittedName>
        <fullName evidence="1">Uncharacterized protein</fullName>
    </submittedName>
</protein>